<comment type="caution">
    <text evidence="5">The sequence shown here is derived from an EMBL/GenBank/DDBJ whole genome shotgun (WGS) entry which is preliminary data.</text>
</comment>
<feature type="chain" id="PRO_5047200822" description="Phorbol-ester/DAG-type domain-containing protein" evidence="3">
    <location>
        <begin position="21"/>
        <end position="115"/>
    </location>
</feature>
<evidence type="ECO:0000256" key="2">
    <source>
        <dbReference type="ARBA" id="ARBA00022833"/>
    </source>
</evidence>
<name>A0ABN9LB41_9NEOB</name>
<dbReference type="PANTHER" id="PTHR22968">
    <property type="entry name" value="PROTEIN KINASE C, MU"/>
    <property type="match status" value="1"/>
</dbReference>
<dbReference type="PRINTS" id="PR00008">
    <property type="entry name" value="DAGPEDOMAIN"/>
</dbReference>
<evidence type="ECO:0000313" key="5">
    <source>
        <dbReference type="EMBL" id="CAJ0934024.1"/>
    </source>
</evidence>
<keyword evidence="6" id="KW-1185">Reference proteome</keyword>
<keyword evidence="1" id="KW-0479">Metal-binding</keyword>
<dbReference type="InterPro" id="IPR002219">
    <property type="entry name" value="PKC_DAG/PE"/>
</dbReference>
<dbReference type="Gene3D" id="3.30.60.20">
    <property type="match status" value="1"/>
</dbReference>
<dbReference type="SUPFAM" id="SSF57889">
    <property type="entry name" value="Cysteine-rich domain"/>
    <property type="match status" value="1"/>
</dbReference>
<dbReference type="EMBL" id="CAUEEQ010009994">
    <property type="protein sequence ID" value="CAJ0934024.1"/>
    <property type="molecule type" value="Genomic_DNA"/>
</dbReference>
<accession>A0ABN9LB41</accession>
<dbReference type="SMART" id="SM00109">
    <property type="entry name" value="C1"/>
    <property type="match status" value="1"/>
</dbReference>
<dbReference type="PANTHER" id="PTHR22968:SF27">
    <property type="entry name" value="PROTEIN KINASE C"/>
    <property type="match status" value="1"/>
</dbReference>
<evidence type="ECO:0000313" key="6">
    <source>
        <dbReference type="Proteomes" id="UP001176940"/>
    </source>
</evidence>
<proteinExistence type="predicted"/>
<feature type="domain" description="Phorbol-ester/DAG-type" evidence="4">
    <location>
        <begin position="50"/>
        <end position="100"/>
    </location>
</feature>
<evidence type="ECO:0000259" key="4">
    <source>
        <dbReference type="PROSITE" id="PS50081"/>
    </source>
</evidence>
<organism evidence="5 6">
    <name type="scientific">Ranitomeya imitator</name>
    <name type="common">mimic poison frog</name>
    <dbReference type="NCBI Taxonomy" id="111125"/>
    <lineage>
        <taxon>Eukaryota</taxon>
        <taxon>Metazoa</taxon>
        <taxon>Chordata</taxon>
        <taxon>Craniata</taxon>
        <taxon>Vertebrata</taxon>
        <taxon>Euteleostomi</taxon>
        <taxon>Amphibia</taxon>
        <taxon>Batrachia</taxon>
        <taxon>Anura</taxon>
        <taxon>Neobatrachia</taxon>
        <taxon>Hyloidea</taxon>
        <taxon>Dendrobatidae</taxon>
        <taxon>Dendrobatinae</taxon>
        <taxon>Ranitomeya</taxon>
    </lineage>
</organism>
<gene>
    <name evidence="5" type="ORF">RIMI_LOCUS5751201</name>
</gene>
<reference evidence="5" key="1">
    <citation type="submission" date="2023-07" db="EMBL/GenBank/DDBJ databases">
        <authorList>
            <person name="Stuckert A."/>
        </authorList>
    </citation>
    <scope>NUCLEOTIDE SEQUENCE</scope>
</reference>
<dbReference type="InterPro" id="IPR046349">
    <property type="entry name" value="C1-like_sf"/>
</dbReference>
<dbReference type="Proteomes" id="UP001176940">
    <property type="component" value="Unassembled WGS sequence"/>
</dbReference>
<evidence type="ECO:0000256" key="3">
    <source>
        <dbReference type="SAM" id="SignalP"/>
    </source>
</evidence>
<evidence type="ECO:0000256" key="1">
    <source>
        <dbReference type="ARBA" id="ARBA00022723"/>
    </source>
</evidence>
<dbReference type="Pfam" id="PF00130">
    <property type="entry name" value="C1_1"/>
    <property type="match status" value="1"/>
</dbReference>
<feature type="signal peptide" evidence="3">
    <location>
        <begin position="1"/>
        <end position="20"/>
    </location>
</feature>
<dbReference type="InterPro" id="IPR020454">
    <property type="entry name" value="DAG/PE-bd"/>
</dbReference>
<protein>
    <recommendedName>
        <fullName evidence="4">Phorbol-ester/DAG-type domain-containing protein</fullName>
    </recommendedName>
</protein>
<keyword evidence="2" id="KW-0862">Zinc</keyword>
<dbReference type="PROSITE" id="PS50081">
    <property type="entry name" value="ZF_DAG_PE_2"/>
    <property type="match status" value="1"/>
</dbReference>
<keyword evidence="3" id="KW-0732">Signal</keyword>
<sequence length="115" mass="13522">MHPMILFALAAAAWHWLLQGNTKKSCVLFFKGRLILKDWLNMDMDRVKVSHTFEDRTYTRPTFCQHCQGFLWGMFKQGMQCKDCQFNVHRRCVADVPDECPRDTTNTDEEGRCDT</sequence>
<dbReference type="PROSITE" id="PS00479">
    <property type="entry name" value="ZF_DAG_PE_1"/>
    <property type="match status" value="1"/>
</dbReference>